<evidence type="ECO:0000313" key="3">
    <source>
        <dbReference type="Proteomes" id="UP001497482"/>
    </source>
</evidence>
<proteinExistence type="predicted"/>
<gene>
    <name evidence="2" type="ORF">KC01_LOCUS35591</name>
</gene>
<keyword evidence="3" id="KW-1185">Reference proteome</keyword>
<accession>A0AAV2M690</accession>
<feature type="compositionally biased region" description="Low complexity" evidence="1">
    <location>
        <begin position="38"/>
        <end position="50"/>
    </location>
</feature>
<organism evidence="2 3">
    <name type="scientific">Knipowitschia caucasica</name>
    <name type="common">Caucasian dwarf goby</name>
    <name type="synonym">Pomatoschistus caucasicus</name>
    <dbReference type="NCBI Taxonomy" id="637954"/>
    <lineage>
        <taxon>Eukaryota</taxon>
        <taxon>Metazoa</taxon>
        <taxon>Chordata</taxon>
        <taxon>Craniata</taxon>
        <taxon>Vertebrata</taxon>
        <taxon>Euteleostomi</taxon>
        <taxon>Actinopterygii</taxon>
        <taxon>Neopterygii</taxon>
        <taxon>Teleostei</taxon>
        <taxon>Neoteleostei</taxon>
        <taxon>Acanthomorphata</taxon>
        <taxon>Gobiaria</taxon>
        <taxon>Gobiiformes</taxon>
        <taxon>Gobioidei</taxon>
        <taxon>Gobiidae</taxon>
        <taxon>Gobiinae</taxon>
        <taxon>Knipowitschia</taxon>
    </lineage>
</organism>
<name>A0AAV2M690_KNICA</name>
<protein>
    <submittedName>
        <fullName evidence="2">Uncharacterized protein</fullName>
    </submittedName>
</protein>
<dbReference type="Proteomes" id="UP001497482">
    <property type="component" value="Chromosome 6"/>
</dbReference>
<reference evidence="2 3" key="1">
    <citation type="submission" date="2024-04" db="EMBL/GenBank/DDBJ databases">
        <authorList>
            <person name="Waldvogel A.-M."/>
            <person name="Schoenle A."/>
        </authorList>
    </citation>
    <scope>NUCLEOTIDE SEQUENCE [LARGE SCALE GENOMIC DNA]</scope>
</reference>
<sequence>MPGLVPAPPSHYEDPTLLLCLALTLTPWLHPPPPLHPPGYTRPHPSTPLATPAPTPPPIALEDKRTSASNFTIPLGSCLDLNEAFQITEKE</sequence>
<dbReference type="AlphaFoldDB" id="A0AAV2M690"/>
<evidence type="ECO:0000256" key="1">
    <source>
        <dbReference type="SAM" id="MobiDB-lite"/>
    </source>
</evidence>
<evidence type="ECO:0000313" key="2">
    <source>
        <dbReference type="EMBL" id="CAL1608716.1"/>
    </source>
</evidence>
<dbReference type="EMBL" id="OZ035828">
    <property type="protein sequence ID" value="CAL1608716.1"/>
    <property type="molecule type" value="Genomic_DNA"/>
</dbReference>
<feature type="region of interest" description="Disordered" evidence="1">
    <location>
        <begin position="32"/>
        <end position="60"/>
    </location>
</feature>